<feature type="region of interest" description="Disordered" evidence="2">
    <location>
        <begin position="242"/>
        <end position="269"/>
    </location>
</feature>
<accession>M5FNA9</accession>
<dbReference type="AlphaFoldDB" id="M5FNA9"/>
<comment type="subcellular location">
    <subcellularLocation>
        <location evidence="1">Mitochondrion inner membrane</location>
    </subcellularLocation>
</comment>
<proteinExistence type="predicted"/>
<dbReference type="STRING" id="1858805.M5FNA9"/>
<keyword evidence="1" id="KW-0812">Transmembrane</keyword>
<dbReference type="PANTHER" id="PTHR28268">
    <property type="entry name" value="MICOS SUBUNIT MIC26"/>
    <property type="match status" value="1"/>
</dbReference>
<keyword evidence="4" id="KW-1185">Reference proteome</keyword>
<evidence type="ECO:0000313" key="3">
    <source>
        <dbReference type="EMBL" id="EJT97125.1"/>
    </source>
</evidence>
<dbReference type="Pfam" id="PF09769">
    <property type="entry name" value="ApoO"/>
    <property type="match status" value="1"/>
</dbReference>
<evidence type="ECO:0000256" key="2">
    <source>
        <dbReference type="SAM" id="MobiDB-lite"/>
    </source>
</evidence>
<dbReference type="OrthoDB" id="2399148at2759"/>
<sequence length="284" mass="31158">MAFRALRARTTLSASIVVLGTAIFVRPMVQLDAPVPVPKSKLPIYPCPTPELILLDTPSQLEASIGHTRRVLTGILLQGRNKVQEGVDGWIGVEKSVERGAVHGTGAYALIGKVKQLIPAEEPTTPGILYVGVATLTGSVLGRHRLAYRLLLPPAFFIGSMAYFLPLTSKNLYAYLLELETRYAPSLGEKHRAAEEGLRGGWEGVRRGVEENGRSIRGEVGRGVRVLERGTGVRVGEAFGIPRERRVEPEQKEQPEQKESEGEEVGVQKVQEKVEEVEEVKRLV</sequence>
<evidence type="ECO:0000256" key="1">
    <source>
        <dbReference type="RuleBase" id="RU363021"/>
    </source>
</evidence>
<dbReference type="GO" id="GO:0044284">
    <property type="term" value="C:mitochondrial crista junction"/>
    <property type="evidence" value="ECO:0007669"/>
    <property type="project" value="TreeGrafter"/>
</dbReference>
<dbReference type="InterPro" id="IPR033181">
    <property type="entry name" value="Mic26_fungi"/>
</dbReference>
<dbReference type="EMBL" id="JH795878">
    <property type="protein sequence ID" value="EJT97125.1"/>
    <property type="molecule type" value="Genomic_DNA"/>
</dbReference>
<dbReference type="HOGENOM" id="CLU_072130_0_0_1"/>
<comment type="function">
    <text evidence="1">Component of the MICOS complex, a large protein complex of the mitochondrial inner membrane that plays crucial roles in the maintenance of crista junctions, inner membrane architecture, and formation of contact sites to the outer membrane.</text>
</comment>
<comment type="subunit">
    <text evidence="1">Component of the mitochondrial contact site and cristae organizing system (MICOS) complex.</text>
</comment>
<reference evidence="3 4" key="1">
    <citation type="journal article" date="2012" name="Science">
        <title>The Paleozoic origin of enzymatic lignin decomposition reconstructed from 31 fungal genomes.</title>
        <authorList>
            <person name="Floudas D."/>
            <person name="Binder M."/>
            <person name="Riley R."/>
            <person name="Barry K."/>
            <person name="Blanchette R.A."/>
            <person name="Henrissat B."/>
            <person name="Martinez A.T."/>
            <person name="Otillar R."/>
            <person name="Spatafora J.W."/>
            <person name="Yadav J.S."/>
            <person name="Aerts A."/>
            <person name="Benoit I."/>
            <person name="Boyd A."/>
            <person name="Carlson A."/>
            <person name="Copeland A."/>
            <person name="Coutinho P.M."/>
            <person name="de Vries R.P."/>
            <person name="Ferreira P."/>
            <person name="Findley K."/>
            <person name="Foster B."/>
            <person name="Gaskell J."/>
            <person name="Glotzer D."/>
            <person name="Gorecki P."/>
            <person name="Heitman J."/>
            <person name="Hesse C."/>
            <person name="Hori C."/>
            <person name="Igarashi K."/>
            <person name="Jurgens J.A."/>
            <person name="Kallen N."/>
            <person name="Kersten P."/>
            <person name="Kohler A."/>
            <person name="Kuees U."/>
            <person name="Kumar T.K.A."/>
            <person name="Kuo A."/>
            <person name="LaButti K."/>
            <person name="Larrondo L.F."/>
            <person name="Lindquist E."/>
            <person name="Ling A."/>
            <person name="Lombard V."/>
            <person name="Lucas S."/>
            <person name="Lundell T."/>
            <person name="Martin R."/>
            <person name="McLaughlin D.J."/>
            <person name="Morgenstern I."/>
            <person name="Morin E."/>
            <person name="Murat C."/>
            <person name="Nagy L.G."/>
            <person name="Nolan M."/>
            <person name="Ohm R.A."/>
            <person name="Patyshakuliyeva A."/>
            <person name="Rokas A."/>
            <person name="Ruiz-Duenas F.J."/>
            <person name="Sabat G."/>
            <person name="Salamov A."/>
            <person name="Samejima M."/>
            <person name="Schmutz J."/>
            <person name="Slot J.C."/>
            <person name="St John F."/>
            <person name="Stenlid J."/>
            <person name="Sun H."/>
            <person name="Sun S."/>
            <person name="Syed K."/>
            <person name="Tsang A."/>
            <person name="Wiebenga A."/>
            <person name="Young D."/>
            <person name="Pisabarro A."/>
            <person name="Eastwood D.C."/>
            <person name="Martin F."/>
            <person name="Cullen D."/>
            <person name="Grigoriev I.V."/>
            <person name="Hibbett D.S."/>
        </authorList>
    </citation>
    <scope>NUCLEOTIDE SEQUENCE [LARGE SCALE GENOMIC DNA]</scope>
    <source>
        <strain evidence="3 4">DJM-731 SS1</strain>
    </source>
</reference>
<keyword evidence="1" id="KW-0496">Mitochondrion</keyword>
<feature type="compositionally biased region" description="Basic and acidic residues" evidence="2">
    <location>
        <begin position="242"/>
        <end position="260"/>
    </location>
</feature>
<keyword evidence="1" id="KW-0472">Membrane</keyword>
<dbReference type="PANTHER" id="PTHR28268:SF1">
    <property type="entry name" value="MICOS SUBUNIT MIC26"/>
    <property type="match status" value="1"/>
</dbReference>
<dbReference type="GO" id="GO:0042407">
    <property type="term" value="P:cristae formation"/>
    <property type="evidence" value="ECO:0007669"/>
    <property type="project" value="InterPro"/>
</dbReference>
<dbReference type="OMA" id="KWIGVEH"/>
<dbReference type="Proteomes" id="UP000030653">
    <property type="component" value="Unassembled WGS sequence"/>
</dbReference>
<dbReference type="RefSeq" id="XP_040624023.1">
    <property type="nucleotide sequence ID" value="XM_040771398.1"/>
</dbReference>
<evidence type="ECO:0000313" key="4">
    <source>
        <dbReference type="Proteomes" id="UP000030653"/>
    </source>
</evidence>
<dbReference type="GeneID" id="63686460"/>
<keyword evidence="1" id="KW-1133">Transmembrane helix</keyword>
<name>M5FNA9_DACPD</name>
<keyword evidence="1" id="KW-0999">Mitochondrion inner membrane</keyword>
<protein>
    <recommendedName>
        <fullName evidence="1">MICOS complex subunit</fullName>
    </recommendedName>
</protein>
<gene>
    <name evidence="3" type="ORF">DACRYDRAFT_18863</name>
</gene>
<organism evidence="3 4">
    <name type="scientific">Dacryopinax primogenitus (strain DJM 731)</name>
    <name type="common">Brown rot fungus</name>
    <dbReference type="NCBI Taxonomy" id="1858805"/>
    <lineage>
        <taxon>Eukaryota</taxon>
        <taxon>Fungi</taxon>
        <taxon>Dikarya</taxon>
        <taxon>Basidiomycota</taxon>
        <taxon>Agaricomycotina</taxon>
        <taxon>Dacrymycetes</taxon>
        <taxon>Dacrymycetales</taxon>
        <taxon>Dacrymycetaceae</taxon>
        <taxon>Dacryopinax</taxon>
    </lineage>
</organism>
<feature type="transmembrane region" description="Helical" evidence="1">
    <location>
        <begin position="146"/>
        <end position="165"/>
    </location>
</feature>
<dbReference type="InterPro" id="IPR019166">
    <property type="entry name" value="MIC26/MIC27"/>
</dbReference>
<dbReference type="GO" id="GO:0061617">
    <property type="term" value="C:MICOS complex"/>
    <property type="evidence" value="ECO:0007669"/>
    <property type="project" value="UniProtKB-UniRule"/>
</dbReference>